<organism evidence="3 4">
    <name type="scientific">Colius striatus</name>
    <name type="common">Speckled mousebird</name>
    <dbReference type="NCBI Taxonomy" id="57412"/>
    <lineage>
        <taxon>Eukaryota</taxon>
        <taxon>Metazoa</taxon>
        <taxon>Chordata</taxon>
        <taxon>Craniata</taxon>
        <taxon>Vertebrata</taxon>
        <taxon>Euteleostomi</taxon>
        <taxon>Archelosauria</taxon>
        <taxon>Archosauria</taxon>
        <taxon>Dinosauria</taxon>
        <taxon>Saurischia</taxon>
        <taxon>Theropoda</taxon>
        <taxon>Coelurosauria</taxon>
        <taxon>Aves</taxon>
        <taxon>Neognathae</taxon>
        <taxon>Neoaves</taxon>
        <taxon>Telluraves</taxon>
        <taxon>Coraciimorphae</taxon>
        <taxon>Coliiformes</taxon>
        <taxon>Coliidae</taxon>
        <taxon>Colius</taxon>
    </lineage>
</organism>
<dbReference type="SUPFAM" id="SSF47943">
    <property type="entry name" value="Retrovirus capsid protein, N-terminal core domain"/>
    <property type="match status" value="1"/>
</dbReference>
<evidence type="ECO:0000313" key="3">
    <source>
        <dbReference type="EMBL" id="KFP31676.1"/>
    </source>
</evidence>
<keyword evidence="4" id="KW-1185">Reference proteome</keyword>
<dbReference type="AlphaFoldDB" id="A0A091K5T2"/>
<dbReference type="Gene3D" id="1.10.375.10">
    <property type="entry name" value="Human Immunodeficiency Virus Type 1 Capsid Protein"/>
    <property type="match status" value="1"/>
</dbReference>
<dbReference type="InterPro" id="IPR050462">
    <property type="entry name" value="Retroviral_Gag-Pol_poly"/>
</dbReference>
<evidence type="ECO:0000259" key="2">
    <source>
        <dbReference type="Pfam" id="PF02093"/>
    </source>
</evidence>
<dbReference type="Pfam" id="PF02093">
    <property type="entry name" value="Gag_p30"/>
    <property type="match status" value="1"/>
</dbReference>
<feature type="domain" description="Core shell protein Gag P30" evidence="2">
    <location>
        <begin position="21"/>
        <end position="121"/>
    </location>
</feature>
<dbReference type="InterPro" id="IPR003036">
    <property type="entry name" value="Gag_P30"/>
</dbReference>
<proteinExistence type="predicted"/>
<feature type="non-terminal residue" evidence="3">
    <location>
        <position position="128"/>
    </location>
</feature>
<evidence type="ECO:0000313" key="4">
    <source>
        <dbReference type="Proteomes" id="UP000053615"/>
    </source>
</evidence>
<dbReference type="GO" id="GO:0019068">
    <property type="term" value="P:virion assembly"/>
    <property type="evidence" value="ECO:0007669"/>
    <property type="project" value="InterPro"/>
</dbReference>
<dbReference type="Proteomes" id="UP000053615">
    <property type="component" value="Unassembled WGS sequence"/>
</dbReference>
<feature type="region of interest" description="Disordered" evidence="1">
    <location>
        <begin position="70"/>
        <end position="99"/>
    </location>
</feature>
<evidence type="ECO:0000256" key="1">
    <source>
        <dbReference type="SAM" id="MobiDB-lite"/>
    </source>
</evidence>
<feature type="non-terminal residue" evidence="3">
    <location>
        <position position="1"/>
    </location>
</feature>
<sequence>GAVDVKVPFSPSGLITGTESAGPYREDPGKVGRVMGMKSQNADWEDIQVILDTLTDSRDKQMVLRAARRRAEEDVRARTVGGTLDQNFPTWHPQWHPNRDGHMQRLKRYQRWVLDGVQNAMPKAIHWS</sequence>
<protein>
    <recommendedName>
        <fullName evidence="2">Core shell protein Gag P30 domain-containing protein</fullName>
    </recommendedName>
</protein>
<accession>A0A091K5T2</accession>
<reference evidence="3 4" key="1">
    <citation type="submission" date="2014-04" db="EMBL/GenBank/DDBJ databases">
        <title>Genome evolution of avian class.</title>
        <authorList>
            <person name="Zhang G."/>
            <person name="Li C."/>
        </authorList>
    </citation>
    <scope>NUCLEOTIDE SEQUENCE [LARGE SCALE GENOMIC DNA]</scope>
    <source>
        <strain evidence="3">BGI_N325</strain>
    </source>
</reference>
<dbReference type="EMBL" id="KK543748">
    <property type="protein sequence ID" value="KFP31676.1"/>
    <property type="molecule type" value="Genomic_DNA"/>
</dbReference>
<gene>
    <name evidence="3" type="ORF">N325_07233</name>
</gene>
<dbReference type="PANTHER" id="PTHR33166">
    <property type="entry name" value="GAG_P30 DOMAIN-CONTAINING PROTEIN"/>
    <property type="match status" value="1"/>
</dbReference>
<dbReference type="InterPro" id="IPR008919">
    <property type="entry name" value="Retrov_capsid_N"/>
</dbReference>
<name>A0A091K5T2_COLST</name>